<accession>A0A9P6NQZ1</accession>
<evidence type="ECO:0000313" key="1">
    <source>
        <dbReference type="EMBL" id="KAG0150583.1"/>
    </source>
</evidence>
<protein>
    <submittedName>
        <fullName evidence="1">Uncharacterized protein</fullName>
    </submittedName>
</protein>
<proteinExistence type="predicted"/>
<evidence type="ECO:0000313" key="2">
    <source>
        <dbReference type="Proteomes" id="UP000886653"/>
    </source>
</evidence>
<reference evidence="1" key="1">
    <citation type="submission" date="2013-11" db="EMBL/GenBank/DDBJ databases">
        <title>Genome sequence of the fusiform rust pathogen reveals effectors for host alternation and coevolution with pine.</title>
        <authorList>
            <consortium name="DOE Joint Genome Institute"/>
            <person name="Smith K."/>
            <person name="Pendleton A."/>
            <person name="Kubisiak T."/>
            <person name="Anderson C."/>
            <person name="Salamov A."/>
            <person name="Aerts A."/>
            <person name="Riley R."/>
            <person name="Clum A."/>
            <person name="Lindquist E."/>
            <person name="Ence D."/>
            <person name="Campbell M."/>
            <person name="Kronenberg Z."/>
            <person name="Feau N."/>
            <person name="Dhillon B."/>
            <person name="Hamelin R."/>
            <person name="Burleigh J."/>
            <person name="Smith J."/>
            <person name="Yandell M."/>
            <person name="Nelson C."/>
            <person name="Grigoriev I."/>
            <person name="Davis J."/>
        </authorList>
    </citation>
    <scope>NUCLEOTIDE SEQUENCE</scope>
    <source>
        <strain evidence="1">G11</strain>
    </source>
</reference>
<dbReference type="AlphaFoldDB" id="A0A9P6NQZ1"/>
<dbReference type="EMBL" id="MU167218">
    <property type="protein sequence ID" value="KAG0150583.1"/>
    <property type="molecule type" value="Genomic_DNA"/>
</dbReference>
<dbReference type="Proteomes" id="UP000886653">
    <property type="component" value="Unassembled WGS sequence"/>
</dbReference>
<organism evidence="1 2">
    <name type="scientific">Cronartium quercuum f. sp. fusiforme G11</name>
    <dbReference type="NCBI Taxonomy" id="708437"/>
    <lineage>
        <taxon>Eukaryota</taxon>
        <taxon>Fungi</taxon>
        <taxon>Dikarya</taxon>
        <taxon>Basidiomycota</taxon>
        <taxon>Pucciniomycotina</taxon>
        <taxon>Pucciniomycetes</taxon>
        <taxon>Pucciniales</taxon>
        <taxon>Coleosporiaceae</taxon>
        <taxon>Cronartium</taxon>
    </lineage>
</organism>
<name>A0A9P6NQZ1_9BASI</name>
<gene>
    <name evidence="1" type="ORF">CROQUDRAFT_130573</name>
</gene>
<comment type="caution">
    <text evidence="1">The sequence shown here is derived from an EMBL/GenBank/DDBJ whole genome shotgun (WGS) entry which is preliminary data.</text>
</comment>
<keyword evidence="2" id="KW-1185">Reference proteome</keyword>
<sequence>MEWMTAGETEGVEGCDSWAIDELKGKETTAIGPKQLYLRDSGSHDHNETTGKARLLGGPITWRAHEHPVGKRKLYFRRLALGQITSYSRRWQVGRRIRMPGLDPSRRWSSCLASLLIMEFLRTGALQTQSSEFVAGLLIGSAEVVKYQPAQPESSSVNCVRHLCWPMLDAL</sequence>